<accession>A0AAN5L799</accession>
<name>A0AAN5L799_KLEOX</name>
<organism evidence="1 2">
    <name type="scientific">Klebsiella oxytoca</name>
    <dbReference type="NCBI Taxonomy" id="571"/>
    <lineage>
        <taxon>Bacteria</taxon>
        <taxon>Pseudomonadati</taxon>
        <taxon>Pseudomonadota</taxon>
        <taxon>Gammaproteobacteria</taxon>
        <taxon>Enterobacterales</taxon>
        <taxon>Enterobacteriaceae</taxon>
        <taxon>Klebsiella/Raoultella group</taxon>
        <taxon>Klebsiella</taxon>
    </lineage>
</organism>
<dbReference type="Proteomes" id="UP000856143">
    <property type="component" value="Unassembled WGS sequence"/>
</dbReference>
<evidence type="ECO:0000313" key="1">
    <source>
        <dbReference type="EMBL" id="HAT1681621.1"/>
    </source>
</evidence>
<evidence type="ECO:0000313" key="2">
    <source>
        <dbReference type="Proteomes" id="UP000856143"/>
    </source>
</evidence>
<protein>
    <recommendedName>
        <fullName evidence="3">Chromosome partition protein Smc</fullName>
    </recommendedName>
</protein>
<dbReference type="EMBL" id="DACSEO010000022">
    <property type="protein sequence ID" value="HAT1681621.1"/>
    <property type="molecule type" value="Genomic_DNA"/>
</dbReference>
<dbReference type="Pfam" id="PF13558">
    <property type="entry name" value="SbcC_Walker_B"/>
    <property type="match status" value="1"/>
</dbReference>
<dbReference type="AlphaFoldDB" id="A0AAN5L799"/>
<gene>
    <name evidence="1" type="ORF">I8Y21_002285</name>
</gene>
<dbReference type="Pfam" id="PF13555">
    <property type="entry name" value="AAA_29"/>
    <property type="match status" value="1"/>
</dbReference>
<comment type="caution">
    <text evidence="1">The sequence shown here is derived from an EMBL/GenBank/DDBJ whole genome shotgun (WGS) entry which is preliminary data.</text>
</comment>
<proteinExistence type="predicted"/>
<reference evidence="1" key="1">
    <citation type="journal article" date="2018" name="Genome Biol.">
        <title>SKESA: strategic k-mer extension for scrupulous assemblies.</title>
        <authorList>
            <person name="Souvorov A."/>
            <person name="Agarwala R."/>
            <person name="Lipman D.J."/>
        </authorList>
    </citation>
    <scope>NUCLEOTIDE SEQUENCE</scope>
    <source>
        <strain evidence="1">R404</strain>
    </source>
</reference>
<evidence type="ECO:0008006" key="3">
    <source>
        <dbReference type="Google" id="ProtNLM"/>
    </source>
</evidence>
<reference evidence="1" key="2">
    <citation type="submission" date="2020-11" db="EMBL/GenBank/DDBJ databases">
        <authorList>
            <consortium name="NCBI Pathogen Detection Project"/>
        </authorList>
    </citation>
    <scope>NUCLEOTIDE SEQUENCE</scope>
    <source>
        <strain evidence="1">R404</strain>
    </source>
</reference>
<dbReference type="InterPro" id="IPR027417">
    <property type="entry name" value="P-loop_NTPase"/>
</dbReference>
<dbReference type="SUPFAM" id="SSF52540">
    <property type="entry name" value="P-loop containing nucleoside triphosphate hydrolases"/>
    <property type="match status" value="2"/>
</dbReference>
<dbReference type="Gene3D" id="3.40.50.300">
    <property type="entry name" value="P-loop containing nucleotide triphosphate hydrolases"/>
    <property type="match status" value="1"/>
</dbReference>
<sequence length="1100" mass="125024">MNQIASLTGKESFILTRIELFNWGGFHGLHQAVIHQEGTAVIGPTGSGKTTLVDALMTLLCANPRYNLASTGGHESDRDLISYVRGVSGPGDGGEGQSHIARPGKTITGIAATLEREGQQVRLGALLWFDSTSSSVTDMKRLWLFSDNAGQTLEHWLNVYHDGGTRLFRQMEKEATGIWTYPNKKQYLARLRDFFEVGENAFTLLNRAAGLKQLNSIDEIFRELVLDDHSAFDRATEVANSFDGLTEIHQELETARRQQQSLQPVVLNWDKYQKQERQLADRERLESLLPVWFAQQASQLWREKVSHLEVGLGEAETREEQIQSQLELQKKVVADCMQHYYQAGGASIDELNERIKDWQKTLGSREIQARQYQLLTRNLGLPPDLSQPHLEANQHEAGARREQLVDDIKLKQDEAYQKGAHSHSITEKLQEREAERAGIVRRPGSNLPVHYQAFRSELAKALNADESELPFVAELIQVKPEEAQWRGAIERAVGSNRLRILVSSEYAQEALRWVNQRNNRLHVRLLEVRLPHSPVRFLEDGFTRKLLWKEHPWRDAVRALLAENDRHCVDSPEQLRDTPYAMTVQGLMSGKQRFYDKQDQKRLDEDWLTGFDNRDRLNFLAREIATLQEQVKTSNEAFEFAKGEVGLLQHQVMSLQKIQQIDYDSIDVPGAKSQLEALRERLENLIRPDSDASVAKAKLDEAQTVESELDKQLRAASKVTNGLDTELTSARAAERKAQQTAQQGMQDEERELCASHFPVVTLEQLSDIRDLERQHERGIQQEIEGVKGELHRLNIELTKRMSEAKRVDTGALVEAGADLDDIPVYLQRLQELTEEALPEKLNRFLDYLNRSSDDGVTQLLSHIEHEVLVIEARLSELNETMFRVDFQPGRYLRLDTKKVVHESLRTLEKAQRQLNAARFVDDNGESHYKALQVLVAQLRDACERNRTLGAKALLDPRFRLEFAVSVMDRQSGNVIESRTGSQGGSGGEKEIIASYVLTASLSYALCPAGSRYPLFGTIILDEAFSRSSHAVAGRIIAALREFGLHAVFITPNKEMRLLRDHTRSAIVVHRRGQDSNMASLSWEELEQHYQRRENAQNVFS</sequence>